<dbReference type="PANTHER" id="PTHR33472">
    <property type="entry name" value="OS01G0106600 PROTEIN"/>
    <property type="match status" value="1"/>
</dbReference>
<gene>
    <name evidence="1" type="ORF">AXF42_Ash000024</name>
</gene>
<evidence type="ECO:0000313" key="2">
    <source>
        <dbReference type="Proteomes" id="UP000236161"/>
    </source>
</evidence>
<dbReference type="STRING" id="1088818.A0A2I0AF66"/>
<dbReference type="OrthoDB" id="774437at2759"/>
<sequence>MRTDGVGEATETNGVLVGDEKAMRAYTNSNYQAVNNAIMLGGSCTADDPGVHVVLSDFEDSRKEREKK</sequence>
<proteinExistence type="predicted"/>
<dbReference type="EMBL" id="KZ451982">
    <property type="protein sequence ID" value="PKA54191.1"/>
    <property type="molecule type" value="Genomic_DNA"/>
</dbReference>
<dbReference type="PANTHER" id="PTHR33472:SF28">
    <property type="entry name" value="BROMO AND FHA DOMAIN-CONTAINING PROTEIN DDB_G0267958"/>
    <property type="match status" value="1"/>
</dbReference>
<accession>A0A2I0AF66</accession>
<keyword evidence="2" id="KW-1185">Reference proteome</keyword>
<name>A0A2I0AF66_9ASPA</name>
<protein>
    <submittedName>
        <fullName evidence="1">Uncharacterized protein</fullName>
    </submittedName>
</protein>
<dbReference type="AlphaFoldDB" id="A0A2I0AF66"/>
<evidence type="ECO:0000313" key="1">
    <source>
        <dbReference type="EMBL" id="PKA54191.1"/>
    </source>
</evidence>
<dbReference type="Proteomes" id="UP000236161">
    <property type="component" value="Unassembled WGS sequence"/>
</dbReference>
<reference evidence="1 2" key="1">
    <citation type="journal article" date="2017" name="Nature">
        <title>The Apostasia genome and the evolution of orchids.</title>
        <authorList>
            <person name="Zhang G.Q."/>
            <person name="Liu K.W."/>
            <person name="Li Z."/>
            <person name="Lohaus R."/>
            <person name="Hsiao Y.Y."/>
            <person name="Niu S.C."/>
            <person name="Wang J.Y."/>
            <person name="Lin Y.C."/>
            <person name="Xu Q."/>
            <person name="Chen L.J."/>
            <person name="Yoshida K."/>
            <person name="Fujiwara S."/>
            <person name="Wang Z.W."/>
            <person name="Zhang Y.Q."/>
            <person name="Mitsuda N."/>
            <person name="Wang M."/>
            <person name="Liu G.H."/>
            <person name="Pecoraro L."/>
            <person name="Huang H.X."/>
            <person name="Xiao X.J."/>
            <person name="Lin M."/>
            <person name="Wu X.Y."/>
            <person name="Wu W.L."/>
            <person name="Chen Y.Y."/>
            <person name="Chang S.B."/>
            <person name="Sakamoto S."/>
            <person name="Ohme-Takagi M."/>
            <person name="Yagi M."/>
            <person name="Zeng S.J."/>
            <person name="Shen C.Y."/>
            <person name="Yeh C.M."/>
            <person name="Luo Y.B."/>
            <person name="Tsai W.C."/>
            <person name="Van de Peer Y."/>
            <person name="Liu Z.J."/>
        </authorList>
    </citation>
    <scope>NUCLEOTIDE SEQUENCE [LARGE SCALE GENOMIC DNA]</scope>
    <source>
        <strain evidence="2">cv. Shenzhen</strain>
        <tissue evidence="1">Stem</tissue>
    </source>
</reference>
<organism evidence="1 2">
    <name type="scientific">Apostasia shenzhenica</name>
    <dbReference type="NCBI Taxonomy" id="1088818"/>
    <lineage>
        <taxon>Eukaryota</taxon>
        <taxon>Viridiplantae</taxon>
        <taxon>Streptophyta</taxon>
        <taxon>Embryophyta</taxon>
        <taxon>Tracheophyta</taxon>
        <taxon>Spermatophyta</taxon>
        <taxon>Magnoliopsida</taxon>
        <taxon>Liliopsida</taxon>
        <taxon>Asparagales</taxon>
        <taxon>Orchidaceae</taxon>
        <taxon>Apostasioideae</taxon>
        <taxon>Apostasia</taxon>
    </lineage>
</organism>